<evidence type="ECO:0000256" key="2">
    <source>
        <dbReference type="ARBA" id="ARBA00004496"/>
    </source>
</evidence>
<evidence type="ECO:0000313" key="15">
    <source>
        <dbReference type="Proteomes" id="UP000509626"/>
    </source>
</evidence>
<dbReference type="PROSITE" id="PS51278">
    <property type="entry name" value="GATASE_TYPE_2"/>
    <property type="match status" value="1"/>
</dbReference>
<dbReference type="Pfam" id="PF01380">
    <property type="entry name" value="SIS"/>
    <property type="match status" value="2"/>
</dbReference>
<dbReference type="CDD" id="cd05008">
    <property type="entry name" value="SIS_GlmS_GlmD_1"/>
    <property type="match status" value="1"/>
</dbReference>
<evidence type="ECO:0000256" key="10">
    <source>
        <dbReference type="ARBA" id="ARBA00055466"/>
    </source>
</evidence>
<keyword evidence="14" id="KW-0614">Plasmid</keyword>
<dbReference type="PANTHER" id="PTHR10937">
    <property type="entry name" value="GLUCOSAMINE--FRUCTOSE-6-PHOSPHATE AMINOTRANSFERASE, ISOMERIZING"/>
    <property type="match status" value="1"/>
</dbReference>
<dbReference type="InterPro" id="IPR001347">
    <property type="entry name" value="SIS_dom"/>
</dbReference>
<proteinExistence type="inferred from homology"/>
<dbReference type="GO" id="GO:0006047">
    <property type="term" value="P:UDP-N-acetylglucosamine metabolic process"/>
    <property type="evidence" value="ECO:0007669"/>
    <property type="project" value="TreeGrafter"/>
</dbReference>
<evidence type="ECO:0000256" key="5">
    <source>
        <dbReference type="ARBA" id="ARBA00022490"/>
    </source>
</evidence>
<protein>
    <recommendedName>
        <fullName evidence="4 11">Glutamine--fructose-6-phosphate aminotransferase [isomerizing]</fullName>
        <ecNumber evidence="3 11">2.6.1.16</ecNumber>
    </recommendedName>
    <alternativeName>
        <fullName evidence="11">D-fructose-6-phosphate amidotransferase</fullName>
    </alternativeName>
    <alternativeName>
        <fullName evidence="11">GFAT</fullName>
    </alternativeName>
    <alternativeName>
        <fullName evidence="11">Glucosamine-6-phosphate synthase</fullName>
    </alternativeName>
    <alternativeName>
        <fullName evidence="11">Hexosephosphate aminotransferase</fullName>
    </alternativeName>
    <alternativeName>
        <fullName evidence="11">L-glutamine--D-fructose-6-phosphate amidotransferase</fullName>
    </alternativeName>
</protein>
<evidence type="ECO:0000256" key="8">
    <source>
        <dbReference type="ARBA" id="ARBA00022737"/>
    </source>
</evidence>
<dbReference type="OrthoDB" id="372195at2157"/>
<geneLocation type="plasmid" evidence="14 15">
    <name>unnamed1</name>
</geneLocation>
<keyword evidence="8" id="KW-0677">Repeat</keyword>
<organism evidence="14 15">
    <name type="scientific">Halorarum salinum</name>
    <dbReference type="NCBI Taxonomy" id="2743089"/>
    <lineage>
        <taxon>Archaea</taxon>
        <taxon>Methanobacteriati</taxon>
        <taxon>Methanobacteriota</taxon>
        <taxon>Stenosarchaea group</taxon>
        <taxon>Halobacteria</taxon>
        <taxon>Halobacteriales</taxon>
        <taxon>Haloferacaceae</taxon>
        <taxon>Halorarum</taxon>
    </lineage>
</organism>
<feature type="domain" description="SIS" evidence="13">
    <location>
        <begin position="285"/>
        <end position="424"/>
    </location>
</feature>
<gene>
    <name evidence="11 14" type="primary">glmS</name>
    <name evidence="14" type="ORF">HUG12_21240</name>
</gene>
<keyword evidence="9" id="KW-0315">Glutamine amidotransferase</keyword>
<keyword evidence="5 11" id="KW-0963">Cytoplasm</keyword>
<dbReference type="FunFam" id="3.40.50.10490:FF:000001">
    <property type="entry name" value="Glutamine--fructose-6-phosphate aminotransferase [isomerizing]"/>
    <property type="match status" value="1"/>
</dbReference>
<name>A0A7D5LE85_9EURY</name>
<dbReference type="GO" id="GO:0006002">
    <property type="term" value="P:fructose 6-phosphate metabolic process"/>
    <property type="evidence" value="ECO:0007669"/>
    <property type="project" value="TreeGrafter"/>
</dbReference>
<dbReference type="InterPro" id="IPR029055">
    <property type="entry name" value="Ntn_hydrolases_N"/>
</dbReference>
<dbReference type="InterPro" id="IPR046348">
    <property type="entry name" value="SIS_dom_sf"/>
</dbReference>
<evidence type="ECO:0000256" key="9">
    <source>
        <dbReference type="ARBA" id="ARBA00022962"/>
    </source>
</evidence>
<dbReference type="EMBL" id="CP058580">
    <property type="protein sequence ID" value="QLG64307.1"/>
    <property type="molecule type" value="Genomic_DNA"/>
</dbReference>
<dbReference type="InterPro" id="IPR005855">
    <property type="entry name" value="GFAT"/>
</dbReference>
<dbReference type="PANTHER" id="PTHR10937:SF0">
    <property type="entry name" value="GLUTAMINE--FRUCTOSE-6-PHOSPHATE TRANSAMINASE (ISOMERIZING)"/>
    <property type="match status" value="1"/>
</dbReference>
<dbReference type="InterPro" id="IPR047084">
    <property type="entry name" value="GFAT_N"/>
</dbReference>
<evidence type="ECO:0000256" key="6">
    <source>
        <dbReference type="ARBA" id="ARBA00022576"/>
    </source>
</evidence>
<evidence type="ECO:0000256" key="1">
    <source>
        <dbReference type="ARBA" id="ARBA00001031"/>
    </source>
</evidence>
<comment type="subcellular location">
    <subcellularLocation>
        <location evidence="2 11">Cytoplasm</location>
    </subcellularLocation>
</comment>
<dbReference type="AlphaFoldDB" id="A0A7D5LE85"/>
<dbReference type="GO" id="GO:0005975">
    <property type="term" value="P:carbohydrate metabolic process"/>
    <property type="evidence" value="ECO:0007669"/>
    <property type="project" value="UniProtKB-UniRule"/>
</dbReference>
<evidence type="ECO:0000256" key="3">
    <source>
        <dbReference type="ARBA" id="ARBA00012916"/>
    </source>
</evidence>
<dbReference type="NCBIfam" id="NF001484">
    <property type="entry name" value="PRK00331.1"/>
    <property type="match status" value="1"/>
</dbReference>
<sequence length="605" mass="64702">MCGITACIADGDVVDELLTGLANLEYRGYDSSGIAIDGGADGLSVLKRSGEISTLRATVEEEPPSGGIGIGHTRWSTHGPPTDENAHPHIDCTGSVSVVHNGIIENHEELRTELSERGHRFSSDTDTEVIPHLVEEGLADGLDPDEAFRWAIGRLEGGFAVVMLVDGEETLYATRRGSPLVLGLDGDRRFLASDVPSFLEYTDRVVHLEDGDVVAVGPTGYAVTDADGERVTREPSTVDWRPEDAERDGYEHYMLKEINEQPNALDRTVSGRIGNDGSVSLSSFPPGTFADVRDVQFVACGTSYHAAMYAREHLIEMGVPAYTFRAGEYATAPAPADEDTLVVAVTQSGETADTLQSVRHARDAGARTLAVTNVVGSTASRECDDALFIRAGPEIGVAATKTFSSQVAALSLLGERLVEDVTGEPSPDRAERGAALRRLPADVQRVLEDSPVAKLADEYRGRDAYFFIGRGVGHPVALEGALKFKEITYEHAEGFGSAELKHGPLALVTEDTPVVAVFDGRHGEKALANVEEVRARGAPVIAVAGEGSRKVREIADEFLPVPDTHPDATGVLANVQLQLVSYHVADLLGRAIDKPRNLAKSVTVE</sequence>
<keyword evidence="15" id="KW-1185">Reference proteome</keyword>
<accession>A0A7D5LE85</accession>
<evidence type="ECO:0000259" key="13">
    <source>
        <dbReference type="PROSITE" id="PS51464"/>
    </source>
</evidence>
<dbReference type="GO" id="GO:0097367">
    <property type="term" value="F:carbohydrate derivative binding"/>
    <property type="evidence" value="ECO:0007669"/>
    <property type="project" value="InterPro"/>
</dbReference>
<dbReference type="InterPro" id="IPR017932">
    <property type="entry name" value="GATase_2_dom"/>
</dbReference>
<dbReference type="Pfam" id="PF13522">
    <property type="entry name" value="GATase_6"/>
    <property type="match status" value="1"/>
</dbReference>
<dbReference type="Gene3D" id="3.60.20.10">
    <property type="entry name" value="Glutamine Phosphoribosylpyrophosphate, subunit 1, domain 1"/>
    <property type="match status" value="1"/>
</dbReference>
<feature type="domain" description="Glutamine amidotransferase type-2" evidence="12">
    <location>
        <begin position="2"/>
        <end position="219"/>
    </location>
</feature>
<dbReference type="RefSeq" id="WP_179270889.1">
    <property type="nucleotide sequence ID" value="NZ_CP058580.1"/>
</dbReference>
<dbReference type="FunFam" id="3.60.20.10:FF:000006">
    <property type="entry name" value="Glutamine--fructose-6-phosphate aminotransferase [isomerizing]"/>
    <property type="match status" value="1"/>
</dbReference>
<dbReference type="PROSITE" id="PS51464">
    <property type="entry name" value="SIS"/>
    <property type="match status" value="2"/>
</dbReference>
<comment type="catalytic activity">
    <reaction evidence="1 11">
        <text>D-fructose 6-phosphate + L-glutamine = D-glucosamine 6-phosphate + L-glutamate</text>
        <dbReference type="Rhea" id="RHEA:13237"/>
        <dbReference type="ChEBI" id="CHEBI:29985"/>
        <dbReference type="ChEBI" id="CHEBI:58359"/>
        <dbReference type="ChEBI" id="CHEBI:58725"/>
        <dbReference type="ChEBI" id="CHEBI:61527"/>
        <dbReference type="EC" id="2.6.1.16"/>
    </reaction>
</comment>
<evidence type="ECO:0000256" key="7">
    <source>
        <dbReference type="ARBA" id="ARBA00022679"/>
    </source>
</evidence>
<dbReference type="CDD" id="cd00714">
    <property type="entry name" value="GFAT"/>
    <property type="match status" value="1"/>
</dbReference>
<dbReference type="GO" id="GO:0005737">
    <property type="term" value="C:cytoplasm"/>
    <property type="evidence" value="ECO:0007669"/>
    <property type="project" value="UniProtKB-SubCell"/>
</dbReference>
<evidence type="ECO:0000256" key="4">
    <source>
        <dbReference type="ARBA" id="ARBA00016090"/>
    </source>
</evidence>
<feature type="initiator methionine" description="Removed" evidence="11">
    <location>
        <position position="1"/>
    </location>
</feature>
<evidence type="ECO:0000256" key="11">
    <source>
        <dbReference type="HAMAP-Rule" id="MF_00164"/>
    </source>
</evidence>
<feature type="active site" description="Nucleophile; for GATase activity" evidence="11">
    <location>
        <position position="2"/>
    </location>
</feature>
<keyword evidence="7 11" id="KW-0808">Transferase</keyword>
<reference evidence="14 15" key="1">
    <citation type="submission" date="2020-06" db="EMBL/GenBank/DDBJ databases">
        <title>NJ-3-1, isolated from saline soil.</title>
        <authorList>
            <person name="Cui H.L."/>
            <person name="Shi X."/>
        </authorList>
    </citation>
    <scope>NUCLEOTIDE SEQUENCE [LARGE SCALE GENOMIC DNA]</scope>
    <source>
        <strain evidence="14 15">NJ-3-1</strain>
        <plasmid evidence="14 15">unnamed1</plasmid>
    </source>
</reference>
<dbReference type="EC" id="2.6.1.16" evidence="3 11"/>
<dbReference type="Proteomes" id="UP000509626">
    <property type="component" value="Plasmid unnamed1"/>
</dbReference>
<feature type="domain" description="SIS" evidence="13">
    <location>
        <begin position="455"/>
        <end position="595"/>
    </location>
</feature>
<keyword evidence="6 11" id="KW-0032">Aminotransferase</keyword>
<dbReference type="GO" id="GO:0006487">
    <property type="term" value="P:protein N-linked glycosylation"/>
    <property type="evidence" value="ECO:0007669"/>
    <property type="project" value="TreeGrafter"/>
</dbReference>
<dbReference type="Gene3D" id="3.40.50.10490">
    <property type="entry name" value="Glucose-6-phosphate isomerase like protein, domain 1"/>
    <property type="match status" value="2"/>
</dbReference>
<dbReference type="KEGG" id="halu:HUG12_21240"/>
<evidence type="ECO:0000259" key="12">
    <source>
        <dbReference type="PROSITE" id="PS51278"/>
    </source>
</evidence>
<dbReference type="GeneID" id="56040041"/>
<dbReference type="SUPFAM" id="SSF56235">
    <property type="entry name" value="N-terminal nucleophile aminohydrolases (Ntn hydrolases)"/>
    <property type="match status" value="1"/>
</dbReference>
<dbReference type="NCBIfam" id="TIGR01135">
    <property type="entry name" value="glmS"/>
    <property type="match status" value="1"/>
</dbReference>
<feature type="active site" description="For Fru-6P isomerization activity" evidence="11">
    <location>
        <position position="600"/>
    </location>
</feature>
<evidence type="ECO:0000313" key="14">
    <source>
        <dbReference type="EMBL" id="QLG64307.1"/>
    </source>
</evidence>
<dbReference type="HAMAP" id="MF_00164">
    <property type="entry name" value="GlmS"/>
    <property type="match status" value="1"/>
</dbReference>
<comment type="subunit">
    <text evidence="11">Homodimer.</text>
</comment>
<comment type="function">
    <text evidence="10 11">Catalyzes the first step in hexosamine metabolism, converting fructose-6P into glucosamine-6P using glutamine as a nitrogen source.</text>
</comment>
<dbReference type="SUPFAM" id="SSF53697">
    <property type="entry name" value="SIS domain"/>
    <property type="match status" value="1"/>
</dbReference>
<dbReference type="CDD" id="cd05009">
    <property type="entry name" value="SIS_GlmS_GlmD_2"/>
    <property type="match status" value="1"/>
</dbReference>
<dbReference type="InterPro" id="IPR035490">
    <property type="entry name" value="GlmS/FrlB_SIS"/>
</dbReference>
<dbReference type="InterPro" id="IPR035466">
    <property type="entry name" value="GlmS/AgaS_SIS"/>
</dbReference>
<dbReference type="GO" id="GO:0004360">
    <property type="term" value="F:glutamine-fructose-6-phosphate transaminase (isomerizing) activity"/>
    <property type="evidence" value="ECO:0007669"/>
    <property type="project" value="UniProtKB-UniRule"/>
</dbReference>